<accession>A0A1F7HKJ2</accession>
<dbReference type="EMBL" id="MFZV01000004">
    <property type="protein sequence ID" value="OGK31496.1"/>
    <property type="molecule type" value="Genomic_DNA"/>
</dbReference>
<protein>
    <recommendedName>
        <fullName evidence="3">Protein kinase domain-containing protein</fullName>
    </recommendedName>
</protein>
<dbReference type="InterPro" id="IPR011009">
    <property type="entry name" value="Kinase-like_dom_sf"/>
</dbReference>
<gene>
    <name evidence="1" type="ORF">A3F29_04075</name>
</gene>
<comment type="caution">
    <text evidence="1">The sequence shown here is derived from an EMBL/GenBank/DDBJ whole genome shotgun (WGS) entry which is preliminary data.</text>
</comment>
<organism evidence="1 2">
    <name type="scientific">Candidatus Roizmanbacteria bacterium RIFCSPHIGHO2_12_FULL_33_9</name>
    <dbReference type="NCBI Taxonomy" id="1802045"/>
    <lineage>
        <taxon>Bacteria</taxon>
        <taxon>Candidatus Roizmaniibacteriota</taxon>
    </lineage>
</organism>
<sequence length="247" mass="28097">MTDYREVGRPAIEGELNINEFVKTQFGLVLLKRVPKDNPQIWDSISVEYGAIGFFEEGGSFKRRSFEEQLHLAEDAAFYQLRVLLPASVKNETIYYPFLADALTYDEYLANAAADESVEIVSQLFEDLRSAHTKGIVYGDRWPPNILVTQGEGVVNIDFDIELTGFPAVEFETAQAIFYTLCAGKKDIIPSLVDILISNDGWFNYALVEKFLIGHGNFFATDPKFGDFRKLISRLLFKARKQREKIK</sequence>
<dbReference type="Gene3D" id="1.10.510.10">
    <property type="entry name" value="Transferase(Phosphotransferase) domain 1"/>
    <property type="match status" value="1"/>
</dbReference>
<name>A0A1F7HKJ2_9BACT</name>
<proteinExistence type="predicted"/>
<dbReference type="SUPFAM" id="SSF56112">
    <property type="entry name" value="Protein kinase-like (PK-like)"/>
    <property type="match status" value="1"/>
</dbReference>
<dbReference type="Proteomes" id="UP000177199">
    <property type="component" value="Unassembled WGS sequence"/>
</dbReference>
<reference evidence="1 2" key="1">
    <citation type="journal article" date="2016" name="Nat. Commun.">
        <title>Thousands of microbial genomes shed light on interconnected biogeochemical processes in an aquifer system.</title>
        <authorList>
            <person name="Anantharaman K."/>
            <person name="Brown C.T."/>
            <person name="Hug L.A."/>
            <person name="Sharon I."/>
            <person name="Castelle C.J."/>
            <person name="Probst A.J."/>
            <person name="Thomas B.C."/>
            <person name="Singh A."/>
            <person name="Wilkins M.J."/>
            <person name="Karaoz U."/>
            <person name="Brodie E.L."/>
            <person name="Williams K.H."/>
            <person name="Hubbard S.S."/>
            <person name="Banfield J.F."/>
        </authorList>
    </citation>
    <scope>NUCLEOTIDE SEQUENCE [LARGE SCALE GENOMIC DNA]</scope>
</reference>
<evidence type="ECO:0000313" key="2">
    <source>
        <dbReference type="Proteomes" id="UP000177199"/>
    </source>
</evidence>
<evidence type="ECO:0008006" key="3">
    <source>
        <dbReference type="Google" id="ProtNLM"/>
    </source>
</evidence>
<dbReference type="AlphaFoldDB" id="A0A1F7HKJ2"/>
<evidence type="ECO:0000313" key="1">
    <source>
        <dbReference type="EMBL" id="OGK31496.1"/>
    </source>
</evidence>